<dbReference type="AlphaFoldDB" id="A0A1I2ZWP4"/>
<dbReference type="SUPFAM" id="SSF46785">
    <property type="entry name" value="Winged helix' DNA-binding domain"/>
    <property type="match status" value="1"/>
</dbReference>
<feature type="region of interest" description="Disordered" evidence="4">
    <location>
        <begin position="1"/>
        <end position="20"/>
    </location>
</feature>
<dbReference type="InterPro" id="IPR000524">
    <property type="entry name" value="Tscrpt_reg_HTH_GntR"/>
</dbReference>
<dbReference type="EMBL" id="JACBZA010000001">
    <property type="protein sequence ID" value="NYH84213.1"/>
    <property type="molecule type" value="Genomic_DNA"/>
</dbReference>
<keyword evidence="3" id="KW-0804">Transcription</keyword>
<dbReference type="EMBL" id="FOOI01000017">
    <property type="protein sequence ID" value="SFH42257.1"/>
    <property type="molecule type" value="Genomic_DNA"/>
</dbReference>
<dbReference type="RefSeq" id="WP_092888008.1">
    <property type="nucleotide sequence ID" value="NZ_FOOI01000017.1"/>
</dbReference>
<dbReference type="Pfam" id="PF00392">
    <property type="entry name" value="GntR"/>
    <property type="match status" value="1"/>
</dbReference>
<evidence type="ECO:0000313" key="6">
    <source>
        <dbReference type="EMBL" id="NYH84213.1"/>
    </source>
</evidence>
<sequence>MSARPQEAGSSEVRAPAGRRRGSDRVLLGAQVADGLTDYIRREGLVAGDPLPSEAVLADEYGVSQRVVRDALRQLGQQGVLRTQQGKRAVVSDLRPVAVHGYFKLATGMDKHAIGELLELRQALETKAAGLAATRINESRLAELEEILGKTTACGDDLAARVELDLTFHQMIVRASENRFFTAIHEALADALASERRRGAALTESAVGHHEESDAEHRTIMYALSSADLMLAEQAMRTHLERVARRYEQAG</sequence>
<keyword evidence="9" id="KW-1185">Reference proteome</keyword>
<keyword evidence="6" id="KW-0670">Pyruvate</keyword>
<dbReference type="Gene3D" id="1.20.120.530">
    <property type="entry name" value="GntR ligand-binding domain-like"/>
    <property type="match status" value="1"/>
</dbReference>
<proteinExistence type="predicted"/>
<evidence type="ECO:0000256" key="2">
    <source>
        <dbReference type="ARBA" id="ARBA00023125"/>
    </source>
</evidence>
<name>A0A1I2ZWP4_9ACTN</name>
<dbReference type="GO" id="GO:0003700">
    <property type="term" value="F:DNA-binding transcription factor activity"/>
    <property type="evidence" value="ECO:0007669"/>
    <property type="project" value="InterPro"/>
</dbReference>
<dbReference type="InterPro" id="IPR011711">
    <property type="entry name" value="GntR_C"/>
</dbReference>
<evidence type="ECO:0000259" key="5">
    <source>
        <dbReference type="PROSITE" id="PS50949"/>
    </source>
</evidence>
<dbReference type="SMART" id="SM00895">
    <property type="entry name" value="FCD"/>
    <property type="match status" value="1"/>
</dbReference>
<evidence type="ECO:0000313" key="7">
    <source>
        <dbReference type="EMBL" id="SFH42257.1"/>
    </source>
</evidence>
<dbReference type="Gene3D" id="1.10.10.10">
    <property type="entry name" value="Winged helix-like DNA-binding domain superfamily/Winged helix DNA-binding domain"/>
    <property type="match status" value="1"/>
</dbReference>
<dbReference type="PRINTS" id="PR00035">
    <property type="entry name" value="HTHGNTR"/>
</dbReference>
<feature type="domain" description="HTH gntR-type" evidence="5">
    <location>
        <begin position="26"/>
        <end position="94"/>
    </location>
</feature>
<dbReference type="InterPro" id="IPR008920">
    <property type="entry name" value="TF_FadR/GntR_C"/>
</dbReference>
<evidence type="ECO:0000256" key="1">
    <source>
        <dbReference type="ARBA" id="ARBA00023015"/>
    </source>
</evidence>
<dbReference type="OrthoDB" id="4164516at2"/>
<keyword evidence="2 7" id="KW-0238">DNA-binding</keyword>
<dbReference type="PANTHER" id="PTHR43537:SF44">
    <property type="entry name" value="GNTR FAMILY REGULATORY PROTEIN"/>
    <property type="match status" value="1"/>
</dbReference>
<evidence type="ECO:0000313" key="8">
    <source>
        <dbReference type="Proteomes" id="UP000199052"/>
    </source>
</evidence>
<keyword evidence="1" id="KW-0805">Transcription regulation</keyword>
<reference evidence="6 9" key="2">
    <citation type="submission" date="2020-07" db="EMBL/GenBank/DDBJ databases">
        <title>Sequencing the genomes of 1000 actinobacteria strains.</title>
        <authorList>
            <person name="Klenk H.-P."/>
        </authorList>
    </citation>
    <scope>NUCLEOTIDE SEQUENCE [LARGE SCALE GENOMIC DNA]</scope>
    <source>
        <strain evidence="6 9">DSM 45117</strain>
    </source>
</reference>
<dbReference type="Proteomes" id="UP000199052">
    <property type="component" value="Unassembled WGS sequence"/>
</dbReference>
<organism evidence="7 8">
    <name type="scientific">Actinopolymorpha cephalotaxi</name>
    <dbReference type="NCBI Taxonomy" id="504797"/>
    <lineage>
        <taxon>Bacteria</taxon>
        <taxon>Bacillati</taxon>
        <taxon>Actinomycetota</taxon>
        <taxon>Actinomycetes</taxon>
        <taxon>Propionibacteriales</taxon>
        <taxon>Actinopolymorphaceae</taxon>
        <taxon>Actinopolymorpha</taxon>
    </lineage>
</organism>
<dbReference type="CDD" id="cd07377">
    <property type="entry name" value="WHTH_GntR"/>
    <property type="match status" value="1"/>
</dbReference>
<reference evidence="7 8" key="1">
    <citation type="submission" date="2016-10" db="EMBL/GenBank/DDBJ databases">
        <authorList>
            <person name="de Groot N.N."/>
        </authorList>
    </citation>
    <scope>NUCLEOTIDE SEQUENCE [LARGE SCALE GENOMIC DNA]</scope>
    <source>
        <strain evidence="7 8">CPCC 202808</strain>
    </source>
</reference>
<protein>
    <submittedName>
        <fullName evidence="7">DNA-binding transcriptional regulator, FadR family</fullName>
    </submittedName>
    <submittedName>
        <fullName evidence="6">GntR family transcriptional repressor for pyruvate dehydrogenase complex</fullName>
    </submittedName>
</protein>
<dbReference type="Pfam" id="PF07729">
    <property type="entry name" value="FCD"/>
    <property type="match status" value="1"/>
</dbReference>
<evidence type="ECO:0000313" key="9">
    <source>
        <dbReference type="Proteomes" id="UP000533017"/>
    </source>
</evidence>
<dbReference type="SUPFAM" id="SSF48008">
    <property type="entry name" value="GntR ligand-binding domain-like"/>
    <property type="match status" value="1"/>
</dbReference>
<dbReference type="PANTHER" id="PTHR43537">
    <property type="entry name" value="TRANSCRIPTIONAL REGULATOR, GNTR FAMILY"/>
    <property type="match status" value="1"/>
</dbReference>
<gene>
    <name evidence="6" type="ORF">FHR37_003064</name>
    <name evidence="7" type="ORF">SAMN05421678_117113</name>
</gene>
<evidence type="ECO:0000256" key="3">
    <source>
        <dbReference type="ARBA" id="ARBA00023163"/>
    </source>
</evidence>
<evidence type="ECO:0000256" key="4">
    <source>
        <dbReference type="SAM" id="MobiDB-lite"/>
    </source>
</evidence>
<accession>A0A1I2ZWP4</accession>
<dbReference type="InterPro" id="IPR036388">
    <property type="entry name" value="WH-like_DNA-bd_sf"/>
</dbReference>
<dbReference type="GO" id="GO:0003677">
    <property type="term" value="F:DNA binding"/>
    <property type="evidence" value="ECO:0007669"/>
    <property type="project" value="UniProtKB-KW"/>
</dbReference>
<dbReference type="SMART" id="SM00345">
    <property type="entry name" value="HTH_GNTR"/>
    <property type="match status" value="1"/>
</dbReference>
<dbReference type="STRING" id="504797.SAMN05421678_117113"/>
<dbReference type="Proteomes" id="UP000533017">
    <property type="component" value="Unassembled WGS sequence"/>
</dbReference>
<dbReference type="PROSITE" id="PS50949">
    <property type="entry name" value="HTH_GNTR"/>
    <property type="match status" value="1"/>
</dbReference>
<dbReference type="InterPro" id="IPR036390">
    <property type="entry name" value="WH_DNA-bd_sf"/>
</dbReference>